<dbReference type="EMBL" id="JBHSOZ010000003">
    <property type="protein sequence ID" value="MFC5711973.1"/>
    <property type="molecule type" value="Genomic_DNA"/>
</dbReference>
<comment type="caution">
    <text evidence="6">The sequence shown here is derived from an EMBL/GenBank/DDBJ whole genome shotgun (WGS) entry which is preliminary data.</text>
</comment>
<dbReference type="Proteomes" id="UP001596142">
    <property type="component" value="Unassembled WGS sequence"/>
</dbReference>
<dbReference type="SUPFAM" id="SSF46785">
    <property type="entry name" value="Winged helix' DNA-binding domain"/>
    <property type="match status" value="1"/>
</dbReference>
<evidence type="ECO:0000259" key="5">
    <source>
        <dbReference type="PROSITE" id="PS51078"/>
    </source>
</evidence>
<keyword evidence="2" id="KW-0238">DNA-binding</keyword>
<proteinExistence type="predicted"/>
<organism evidence="6 7">
    <name type="scientific">Thalassorhabdus alkalitolerans</name>
    <dbReference type="NCBI Taxonomy" id="2282697"/>
    <lineage>
        <taxon>Bacteria</taxon>
        <taxon>Bacillati</taxon>
        <taxon>Bacillota</taxon>
        <taxon>Bacilli</taxon>
        <taxon>Bacillales</taxon>
        <taxon>Bacillaceae</taxon>
        <taxon>Thalassorhabdus</taxon>
    </lineage>
</organism>
<dbReference type="Gene3D" id="1.10.10.10">
    <property type="entry name" value="Winged helix-like DNA-binding domain superfamily/Winged helix DNA-binding domain"/>
    <property type="match status" value="1"/>
</dbReference>
<dbReference type="SUPFAM" id="SSF55781">
    <property type="entry name" value="GAF domain-like"/>
    <property type="match status" value="1"/>
</dbReference>
<dbReference type="InterPro" id="IPR005471">
    <property type="entry name" value="Tscrpt_reg_IclR_N"/>
</dbReference>
<dbReference type="InterPro" id="IPR014757">
    <property type="entry name" value="Tscrpt_reg_IclR_C"/>
</dbReference>
<dbReference type="SMART" id="SM00346">
    <property type="entry name" value="HTH_ICLR"/>
    <property type="match status" value="1"/>
</dbReference>
<reference evidence="7" key="1">
    <citation type="journal article" date="2019" name="Int. J. Syst. Evol. Microbiol.">
        <title>The Global Catalogue of Microorganisms (GCM) 10K type strain sequencing project: providing services to taxonomists for standard genome sequencing and annotation.</title>
        <authorList>
            <consortium name="The Broad Institute Genomics Platform"/>
            <consortium name="The Broad Institute Genome Sequencing Center for Infectious Disease"/>
            <person name="Wu L."/>
            <person name="Ma J."/>
        </authorList>
    </citation>
    <scope>NUCLEOTIDE SEQUENCE [LARGE SCALE GENOMIC DNA]</scope>
    <source>
        <strain evidence="7">CECT 7184</strain>
    </source>
</reference>
<dbReference type="Pfam" id="PF01614">
    <property type="entry name" value="IclR_C"/>
    <property type="match status" value="1"/>
</dbReference>
<dbReference type="Pfam" id="PF09339">
    <property type="entry name" value="HTH_IclR"/>
    <property type="match status" value="1"/>
</dbReference>
<name>A0ABW0YNC0_9BACI</name>
<dbReference type="PANTHER" id="PTHR30136:SF24">
    <property type="entry name" value="HTH-TYPE TRANSCRIPTIONAL REPRESSOR ALLR"/>
    <property type="match status" value="1"/>
</dbReference>
<keyword evidence="1" id="KW-0805">Transcription regulation</keyword>
<dbReference type="InterPro" id="IPR036390">
    <property type="entry name" value="WH_DNA-bd_sf"/>
</dbReference>
<accession>A0ABW0YNC0</accession>
<dbReference type="PROSITE" id="PS51077">
    <property type="entry name" value="HTH_ICLR"/>
    <property type="match status" value="1"/>
</dbReference>
<evidence type="ECO:0000256" key="3">
    <source>
        <dbReference type="ARBA" id="ARBA00023163"/>
    </source>
</evidence>
<dbReference type="Gene3D" id="3.30.450.40">
    <property type="match status" value="1"/>
</dbReference>
<gene>
    <name evidence="6" type="ORF">ACFPU1_04220</name>
</gene>
<evidence type="ECO:0000256" key="2">
    <source>
        <dbReference type="ARBA" id="ARBA00023125"/>
    </source>
</evidence>
<dbReference type="PANTHER" id="PTHR30136">
    <property type="entry name" value="HELIX-TURN-HELIX TRANSCRIPTIONAL REGULATOR, ICLR FAMILY"/>
    <property type="match status" value="1"/>
</dbReference>
<dbReference type="PROSITE" id="PS51078">
    <property type="entry name" value="ICLR_ED"/>
    <property type="match status" value="1"/>
</dbReference>
<dbReference type="InterPro" id="IPR050707">
    <property type="entry name" value="HTH_MetabolicPath_Reg"/>
</dbReference>
<evidence type="ECO:0000256" key="1">
    <source>
        <dbReference type="ARBA" id="ARBA00023015"/>
    </source>
</evidence>
<sequence length="254" mass="28557">MKNQNKTVTKSMALLTLFRQHEELTLQEMVKLSGIPKTSAHRMVGALIEMGFLQKEKDGRYSLGMLFLEFGQLVSERLDIRKAALPVMQKVNRETGEAINLVVKDQLEAIYVEKLEASHPVRLYTKIGRRSPLYAGACPRIILAYTEETEQQAYIEKANLIPFASGTITSKEKLLQSLHRSRIDGYTISFSELENDTVSVAAPIFDYKNSIVGGISIAGPETRFQKDQFPFYINKAKEAGKTISKNLGCQSFPF</sequence>
<dbReference type="InterPro" id="IPR029016">
    <property type="entry name" value="GAF-like_dom_sf"/>
</dbReference>
<dbReference type="InterPro" id="IPR036388">
    <property type="entry name" value="WH-like_DNA-bd_sf"/>
</dbReference>
<evidence type="ECO:0000313" key="6">
    <source>
        <dbReference type="EMBL" id="MFC5711973.1"/>
    </source>
</evidence>
<evidence type="ECO:0000313" key="7">
    <source>
        <dbReference type="Proteomes" id="UP001596142"/>
    </source>
</evidence>
<keyword evidence="7" id="KW-1185">Reference proteome</keyword>
<protein>
    <submittedName>
        <fullName evidence="6">IclR family transcriptional regulator</fullName>
    </submittedName>
</protein>
<feature type="domain" description="HTH iclR-type" evidence="4">
    <location>
        <begin position="5"/>
        <end position="65"/>
    </location>
</feature>
<feature type="domain" description="IclR-ED" evidence="5">
    <location>
        <begin position="66"/>
        <end position="249"/>
    </location>
</feature>
<keyword evidence="3" id="KW-0804">Transcription</keyword>
<dbReference type="RefSeq" id="WP_385938962.1">
    <property type="nucleotide sequence ID" value="NZ_JBHSOZ010000003.1"/>
</dbReference>
<evidence type="ECO:0000259" key="4">
    <source>
        <dbReference type="PROSITE" id="PS51077"/>
    </source>
</evidence>